<keyword evidence="2" id="KW-1185">Reference proteome</keyword>
<dbReference type="EMBL" id="LLZH01000339">
    <property type="protein sequence ID" value="KUL22674.1"/>
    <property type="molecule type" value="Genomic_DNA"/>
</dbReference>
<dbReference type="AlphaFoldDB" id="A0A117MKN8"/>
<dbReference type="RefSeq" id="WP_067707169.1">
    <property type="nucleotide sequence ID" value="NZ_LLZH01000339.1"/>
</dbReference>
<reference evidence="1 2" key="1">
    <citation type="submission" date="2015-10" db="EMBL/GenBank/DDBJ databases">
        <authorList>
            <person name="Gilbert D.G."/>
        </authorList>
    </citation>
    <scope>NUCLEOTIDE SEQUENCE [LARGE SCALE GENOMIC DNA]</scope>
    <source>
        <strain evidence="1 2">NRRL B-16712</strain>
    </source>
</reference>
<protein>
    <submittedName>
        <fullName evidence="1">Uncharacterized protein</fullName>
    </submittedName>
</protein>
<dbReference type="OrthoDB" id="525131at2"/>
<accession>A0A117MKN8</accession>
<proteinExistence type="predicted"/>
<organism evidence="1 2">
    <name type="scientific">Actinoplanes awajinensis subsp. mycoplanecinus</name>
    <dbReference type="NCBI Taxonomy" id="135947"/>
    <lineage>
        <taxon>Bacteria</taxon>
        <taxon>Bacillati</taxon>
        <taxon>Actinomycetota</taxon>
        <taxon>Actinomycetes</taxon>
        <taxon>Micromonosporales</taxon>
        <taxon>Micromonosporaceae</taxon>
        <taxon>Actinoplanes</taxon>
    </lineage>
</organism>
<evidence type="ECO:0000313" key="1">
    <source>
        <dbReference type="EMBL" id="KUL22674.1"/>
    </source>
</evidence>
<gene>
    <name evidence="1" type="ORF">ADL15_47825</name>
</gene>
<comment type="caution">
    <text evidence="1">The sequence shown here is derived from an EMBL/GenBank/DDBJ whole genome shotgun (WGS) entry which is preliminary data.</text>
</comment>
<dbReference type="Proteomes" id="UP000053244">
    <property type="component" value="Unassembled WGS sequence"/>
</dbReference>
<evidence type="ECO:0000313" key="2">
    <source>
        <dbReference type="Proteomes" id="UP000053244"/>
    </source>
</evidence>
<sequence>MTAPLIFGVFPLGIAGGPDGIAAGPPDDFEAIGRMVRELQGEGRALLPRMYVLWSGADSTAAVHAQIATLTAGGIPWDLVLCYRDPAGDVAAWAAFVAQVVRRHGGRLSAVQVTGEPNLTWAGAAADGAFPGARDAMVEGVLAGAAAKRETGGSAAIGFAVVPDIDPAVSDFWTGVRKSGGPSFAAALDYAGIDVYPDVFGPRVSLDALPGTVERLLRDFREQALVTAGIPATVPIRICENGWPTGPGRPEEQQAVVLETIIRTVYRLRAELNVTHWQLFTLRDADSAKDDLFHRFGVLRSDYSPKPAFHTLRRLIAELG</sequence>
<dbReference type="Gene3D" id="3.20.20.80">
    <property type="entry name" value="Glycosidases"/>
    <property type="match status" value="1"/>
</dbReference>
<name>A0A117MKN8_9ACTN</name>
<dbReference type="InterPro" id="IPR017853">
    <property type="entry name" value="GH"/>
</dbReference>
<dbReference type="SUPFAM" id="SSF51445">
    <property type="entry name" value="(Trans)glycosidases"/>
    <property type="match status" value="1"/>
</dbReference>